<dbReference type="InterPro" id="IPR023299">
    <property type="entry name" value="ATPase_P-typ_cyto_dom_N"/>
</dbReference>
<accession>H5T9I4</accession>
<reference evidence="1 2" key="2">
    <citation type="journal article" date="2017" name="Antonie Van Leeuwenhoek">
        <title>Rhizobium rhizosphaerae sp. nov., a novel species isolated from rice rhizosphere.</title>
        <authorList>
            <person name="Zhao J.J."/>
            <person name="Zhang J."/>
            <person name="Zhang R.J."/>
            <person name="Zhang C.W."/>
            <person name="Yin H.Q."/>
            <person name="Zhang X.X."/>
        </authorList>
    </citation>
    <scope>NUCLEOTIDE SEQUENCE [LARGE SCALE GENOMIC DNA]</scope>
    <source>
        <strain evidence="1 2">ACAM 611</strain>
    </source>
</reference>
<evidence type="ECO:0000313" key="2">
    <source>
        <dbReference type="Proteomes" id="UP000053586"/>
    </source>
</evidence>
<organism evidence="1 2">
    <name type="scientific">Glaciecola punicea ACAM 611</name>
    <dbReference type="NCBI Taxonomy" id="1121923"/>
    <lineage>
        <taxon>Bacteria</taxon>
        <taxon>Pseudomonadati</taxon>
        <taxon>Pseudomonadota</taxon>
        <taxon>Gammaproteobacteria</taxon>
        <taxon>Alteromonadales</taxon>
        <taxon>Alteromonadaceae</taxon>
        <taxon>Glaciecola</taxon>
    </lineage>
</organism>
<dbReference type="Gene3D" id="3.40.1110.10">
    <property type="entry name" value="Calcium-transporting ATPase, cytoplasmic domain N"/>
    <property type="match status" value="1"/>
</dbReference>
<sequence>MGQHPVLLLPWFRVGSEHSLAMAIVDSAKEQGIDPRIISDFMSTAGQGV</sequence>
<comment type="caution">
    <text evidence="1">The sequence shown here is derived from an EMBL/GenBank/DDBJ whole genome shotgun (WGS) entry which is preliminary data.</text>
</comment>
<protein>
    <submittedName>
        <fullName evidence="1">Uncharacterized protein</fullName>
    </submittedName>
</protein>
<gene>
    <name evidence="1" type="ORF">GPUN_0826</name>
</gene>
<proteinExistence type="predicted"/>
<evidence type="ECO:0000313" key="1">
    <source>
        <dbReference type="EMBL" id="GAB54961.1"/>
    </source>
</evidence>
<reference evidence="1 2" key="1">
    <citation type="journal article" date="2012" name="J. Bacteriol.">
        <title>Genome sequence of proteorhodopsin-containing sea ice bacterium Glaciecola punicea ACAM 611T.</title>
        <authorList>
            <person name="Qin Q.-L."/>
            <person name="Xie B.-B."/>
            <person name="Shu Y.-L."/>
            <person name="Rong J.-C."/>
            <person name="Zhao D.-L."/>
            <person name="Zhang X.-Y."/>
            <person name="Chen X.-L."/>
            <person name="Zhou B.-C."/>
            <person name="Zhanga Y.-Z."/>
        </authorList>
    </citation>
    <scope>NUCLEOTIDE SEQUENCE [LARGE SCALE GENOMIC DNA]</scope>
    <source>
        <strain evidence="1 2">ACAM 611</strain>
    </source>
</reference>
<dbReference type="EMBL" id="BAET01000007">
    <property type="protein sequence ID" value="GAB54961.1"/>
    <property type="molecule type" value="Genomic_DNA"/>
</dbReference>
<dbReference type="Proteomes" id="UP000053586">
    <property type="component" value="Unassembled WGS sequence"/>
</dbReference>
<dbReference type="AlphaFoldDB" id="H5T9I4"/>
<name>H5T9I4_9ALTE</name>
<keyword evidence="2" id="KW-1185">Reference proteome</keyword>
<dbReference type="GO" id="GO:0000166">
    <property type="term" value="F:nucleotide binding"/>
    <property type="evidence" value="ECO:0007669"/>
    <property type="project" value="InterPro"/>
</dbReference>
<dbReference type="SUPFAM" id="SSF81660">
    <property type="entry name" value="Metal cation-transporting ATPase, ATP-binding domain N"/>
    <property type="match status" value="1"/>
</dbReference>